<dbReference type="Proteomes" id="UP000268059">
    <property type="component" value="Chromosome"/>
</dbReference>
<evidence type="ECO:0000313" key="2">
    <source>
        <dbReference type="Proteomes" id="UP000268059"/>
    </source>
</evidence>
<proteinExistence type="predicted"/>
<sequence>MNKTFSVTVDFDQLVEDHDRNGNIGYLYLRECYKRLEVTAFLKKYQLNAELFAFFVYTDVIDDLQNLQEIYHYRRHYLHGPQFTTDDLGELEYGFTEHRKEYLMYLQKRMIVLYPKSKDNIIKVFKEYRRASDLLPLLEITKRCVITVLYEDINKGRYYFNNAQLRTTLRDMSVININDQYYQAGYENSYVLKALEDTYHLGLNKRYYTIEEMHAKLKR</sequence>
<evidence type="ECO:0000313" key="1">
    <source>
        <dbReference type="EMBL" id="BBH26269.1"/>
    </source>
</evidence>
<protein>
    <submittedName>
        <fullName evidence="1">Uncharacterized protein</fullName>
    </submittedName>
</protein>
<organism evidence="1 2">
    <name type="scientific">Intestinibaculum porci</name>
    <dbReference type="NCBI Taxonomy" id="2487118"/>
    <lineage>
        <taxon>Bacteria</taxon>
        <taxon>Bacillati</taxon>
        <taxon>Bacillota</taxon>
        <taxon>Erysipelotrichia</taxon>
        <taxon>Erysipelotrichales</taxon>
        <taxon>Erysipelotrichaceae</taxon>
        <taxon>Intestinibaculum</taxon>
    </lineage>
</organism>
<name>A0A3G9JSZ6_9FIRM</name>
<keyword evidence="2" id="KW-1185">Reference proteome</keyword>
<dbReference type="InParanoid" id="A0A3G9JSZ6"/>
<dbReference type="EMBL" id="AP019309">
    <property type="protein sequence ID" value="BBH26269.1"/>
    <property type="molecule type" value="Genomic_DNA"/>
</dbReference>
<dbReference type="KEGG" id="ebm:SG0102_12030"/>
<dbReference type="RefSeq" id="WP_125119160.1">
    <property type="nucleotide sequence ID" value="NZ_AP019309.1"/>
</dbReference>
<gene>
    <name evidence="1" type="ORF">SG0102_12030</name>
</gene>
<reference evidence="1 2" key="1">
    <citation type="submission" date="2018-11" db="EMBL/GenBank/DDBJ databases">
        <title>Novel Erysipelotrichaceae bacterium isolated from small intestine of a swine.</title>
        <authorList>
            <person name="Kim J.S."/>
            <person name="Choe H."/>
            <person name="Lee Y.R."/>
            <person name="Kim K.M."/>
            <person name="Park D.S."/>
        </authorList>
    </citation>
    <scope>NUCLEOTIDE SEQUENCE [LARGE SCALE GENOMIC DNA]</scope>
    <source>
        <strain evidence="1 2">SG0102</strain>
    </source>
</reference>
<dbReference type="AlphaFoldDB" id="A0A3G9JSZ6"/>
<accession>A0A3G9JSZ6</accession>